<dbReference type="RefSeq" id="WP_257822725.1">
    <property type="nucleotide sequence ID" value="NZ_JABXYM010000001.1"/>
</dbReference>
<proteinExistence type="predicted"/>
<organism evidence="2 3">
    <name type="scientific">Salipaludibacillus agaradhaerens</name>
    <name type="common">Bacillus agaradhaerens</name>
    <dbReference type="NCBI Taxonomy" id="76935"/>
    <lineage>
        <taxon>Bacteria</taxon>
        <taxon>Bacillati</taxon>
        <taxon>Bacillota</taxon>
        <taxon>Bacilli</taxon>
        <taxon>Bacillales</taxon>
        <taxon>Bacillaceae</taxon>
    </lineage>
</organism>
<accession>A0A9Q4B506</accession>
<dbReference type="PROSITE" id="PS51257">
    <property type="entry name" value="PROKAR_LIPOPROTEIN"/>
    <property type="match status" value="1"/>
</dbReference>
<evidence type="ECO:0000313" key="3">
    <source>
        <dbReference type="Proteomes" id="UP001057753"/>
    </source>
</evidence>
<name>A0A9Q4B506_SALAG</name>
<evidence type="ECO:0000256" key="1">
    <source>
        <dbReference type="SAM" id="SignalP"/>
    </source>
</evidence>
<keyword evidence="1" id="KW-0732">Signal</keyword>
<dbReference type="AlphaFoldDB" id="A0A9Q4B506"/>
<evidence type="ECO:0000313" key="2">
    <source>
        <dbReference type="EMBL" id="MCR6098424.1"/>
    </source>
</evidence>
<dbReference type="EMBL" id="JABXYM010000001">
    <property type="protein sequence ID" value="MCR6098424.1"/>
    <property type="molecule type" value="Genomic_DNA"/>
</dbReference>
<dbReference type="Proteomes" id="UP001057753">
    <property type="component" value="Unassembled WGS sequence"/>
</dbReference>
<feature type="signal peptide" evidence="1">
    <location>
        <begin position="1"/>
        <end position="21"/>
    </location>
</feature>
<feature type="chain" id="PRO_5040138176" description="Lipoprotein" evidence="1">
    <location>
        <begin position="22"/>
        <end position="138"/>
    </location>
</feature>
<comment type="caution">
    <text evidence="2">The sequence shown here is derived from an EMBL/GenBank/DDBJ whole genome shotgun (WGS) entry which is preliminary data.</text>
</comment>
<evidence type="ECO:0008006" key="4">
    <source>
        <dbReference type="Google" id="ProtNLM"/>
    </source>
</evidence>
<gene>
    <name evidence="2" type="ORF">HXA33_18060</name>
</gene>
<reference evidence="2" key="1">
    <citation type="submission" date="2020-06" db="EMBL/GenBank/DDBJ databases">
        <title>Insight into the genomes of haloalkaliphilic bacilli from Kenyan soda lakes.</title>
        <authorList>
            <person name="Mwirichia R."/>
            <person name="Villamizar G.C."/>
            <person name="Poehlein A."/>
            <person name="Mugweru J."/>
            <person name="Kipnyargis A."/>
            <person name="Kiplimo D."/>
            <person name="Orwa P."/>
            <person name="Daniel R."/>
        </authorList>
    </citation>
    <scope>NUCLEOTIDE SEQUENCE</scope>
    <source>
        <strain evidence="2">B1096_S55</strain>
    </source>
</reference>
<sequence length="138" mass="16186">MKRIIYAYSLLMIIVLSACQANGEAMYDAGQVDDLKEVRLSEFKSLDSLNEEFEHLFSEEKELDIFRELIKSTQKRQQRDEELIYDYDVWLVYDDNAEKGIHLGKNDEDIIVLKYIGESTDEYVASEEASRKLIDLLY</sequence>
<keyword evidence="3" id="KW-1185">Reference proteome</keyword>
<protein>
    <recommendedName>
        <fullName evidence="4">Lipoprotein</fullName>
    </recommendedName>
</protein>